<feature type="transmembrane region" description="Helical" evidence="1">
    <location>
        <begin position="133"/>
        <end position="151"/>
    </location>
</feature>
<dbReference type="Proteomes" id="UP001248581">
    <property type="component" value="Chromosome"/>
</dbReference>
<feature type="transmembrane region" description="Helical" evidence="1">
    <location>
        <begin position="230"/>
        <end position="250"/>
    </location>
</feature>
<feature type="transmembrane region" description="Helical" evidence="1">
    <location>
        <begin position="380"/>
        <end position="400"/>
    </location>
</feature>
<feature type="transmembrane region" description="Helical" evidence="1">
    <location>
        <begin position="354"/>
        <end position="374"/>
    </location>
</feature>
<gene>
    <name evidence="2" type="ORF">RI845_00995</name>
</gene>
<dbReference type="RefSeq" id="WP_348387893.1">
    <property type="nucleotide sequence ID" value="NZ_CP134146.1"/>
</dbReference>
<name>A0ABY9TJF8_9GAMM</name>
<keyword evidence="1" id="KW-0472">Membrane</keyword>
<feature type="transmembrane region" description="Helical" evidence="1">
    <location>
        <begin position="79"/>
        <end position="96"/>
    </location>
</feature>
<accession>A0ABY9TJF8</accession>
<feature type="transmembrane region" description="Helical" evidence="1">
    <location>
        <begin position="38"/>
        <end position="59"/>
    </location>
</feature>
<feature type="transmembrane region" description="Helical" evidence="1">
    <location>
        <begin position="163"/>
        <end position="182"/>
    </location>
</feature>
<feature type="transmembrane region" description="Helical" evidence="1">
    <location>
        <begin position="323"/>
        <end position="342"/>
    </location>
</feature>
<feature type="transmembrane region" description="Helical" evidence="1">
    <location>
        <begin position="256"/>
        <end position="277"/>
    </location>
</feature>
<feature type="transmembrane region" description="Helical" evidence="1">
    <location>
        <begin position="289"/>
        <end position="311"/>
    </location>
</feature>
<dbReference type="InterPro" id="IPR010266">
    <property type="entry name" value="NnrS"/>
</dbReference>
<keyword evidence="1" id="KW-1133">Transmembrane helix</keyword>
<keyword evidence="3" id="KW-1185">Reference proteome</keyword>
<evidence type="ECO:0000313" key="3">
    <source>
        <dbReference type="Proteomes" id="UP001248581"/>
    </source>
</evidence>
<keyword evidence="1" id="KW-0812">Transmembrane</keyword>
<reference evidence="3" key="1">
    <citation type="submission" date="2023-09" db="EMBL/GenBank/DDBJ databases">
        <authorList>
            <person name="Li S."/>
            <person name="Li X."/>
            <person name="Zhang C."/>
            <person name="Zhao Z."/>
        </authorList>
    </citation>
    <scope>NUCLEOTIDE SEQUENCE [LARGE SCALE GENOMIC DNA]</scope>
    <source>
        <strain evidence="3">SQ345</strain>
    </source>
</reference>
<sequence>MISINDPELQQLQADANSQHSTFTKITKHALFDLPFRSFFLSAVLASILSLGIWSAYLNGEISFLSGSLSPAVWHIHEMLFAFGATIAVGFILTAVQTWTGQASIKGLPVIGLLVLWLLVRICLFINSSESVYLGVVLQAVWWLSVISVFAKLTFAAKNRRNYLFIPLLSVLMLLNLGILLFDLNGRADLSLHFARTAVLMFGLLMGIMGGRVIPFFTSAGTRTSKITTPVFLTPMLLVTSVAGISVFFIGQFYSLPFTPAALMIASGLLHIIRLTFWRTRLTVNTPLLWSLHLSYFCLGLGLILLGSSYLQTQLQFSDALHLLTIGAMALMIFAMMSRVSLGHTGRALQTHKAIPISFILVFAAALARVFLPLLEQYQLAWHLSAILWMVAGVIFLVIYSPILSTPRS</sequence>
<evidence type="ECO:0000313" key="2">
    <source>
        <dbReference type="EMBL" id="WNC68739.1"/>
    </source>
</evidence>
<dbReference type="Pfam" id="PF05940">
    <property type="entry name" value="NnrS"/>
    <property type="match status" value="1"/>
</dbReference>
<feature type="transmembrane region" description="Helical" evidence="1">
    <location>
        <begin position="108"/>
        <end position="127"/>
    </location>
</feature>
<evidence type="ECO:0000256" key="1">
    <source>
        <dbReference type="SAM" id="Phobius"/>
    </source>
</evidence>
<organism evidence="2 3">
    <name type="scientific">Thalassotalea nanhaiensis</name>
    <dbReference type="NCBI Taxonomy" id="3065648"/>
    <lineage>
        <taxon>Bacteria</taxon>
        <taxon>Pseudomonadati</taxon>
        <taxon>Pseudomonadota</taxon>
        <taxon>Gammaproteobacteria</taxon>
        <taxon>Alteromonadales</taxon>
        <taxon>Colwelliaceae</taxon>
        <taxon>Thalassotalea</taxon>
    </lineage>
</organism>
<feature type="transmembrane region" description="Helical" evidence="1">
    <location>
        <begin position="194"/>
        <end position="218"/>
    </location>
</feature>
<proteinExistence type="predicted"/>
<protein>
    <submittedName>
        <fullName evidence="2">NnrS family protein</fullName>
    </submittedName>
</protein>
<dbReference type="EMBL" id="CP134146">
    <property type="protein sequence ID" value="WNC68739.1"/>
    <property type="molecule type" value="Genomic_DNA"/>
</dbReference>